<name>A0A445DA80_ARAHY</name>
<dbReference type="Gene3D" id="3.30.420.40">
    <property type="match status" value="3"/>
</dbReference>
<dbReference type="InterPro" id="IPR013126">
    <property type="entry name" value="Hsp_70_fam"/>
</dbReference>
<dbReference type="InterPro" id="IPR018181">
    <property type="entry name" value="Heat_shock_70_CS"/>
</dbReference>
<dbReference type="AlphaFoldDB" id="A0A445DA80"/>
<dbReference type="Gene3D" id="3.90.640.10">
    <property type="entry name" value="Actin, Chain A, domain 4"/>
    <property type="match status" value="1"/>
</dbReference>
<dbReference type="PRINTS" id="PR00301">
    <property type="entry name" value="HEATSHOCK70"/>
</dbReference>
<dbReference type="Proteomes" id="UP000289738">
    <property type="component" value="Chromosome A04"/>
</dbReference>
<dbReference type="EMBL" id="SDMP01000004">
    <property type="protein sequence ID" value="RYR60077.1"/>
    <property type="molecule type" value="Genomic_DNA"/>
</dbReference>
<evidence type="ECO:0000313" key="6">
    <source>
        <dbReference type="Proteomes" id="UP000289738"/>
    </source>
</evidence>
<dbReference type="SUPFAM" id="SSF100920">
    <property type="entry name" value="Heat shock protein 70kD (HSP70), peptide-binding domain"/>
    <property type="match status" value="2"/>
</dbReference>
<dbReference type="FunFam" id="3.30.420.40:FF:000028">
    <property type="entry name" value="heat shock 70 kDa protein-like"/>
    <property type="match status" value="1"/>
</dbReference>
<dbReference type="SUPFAM" id="SSF53067">
    <property type="entry name" value="Actin-like ATPase domain"/>
    <property type="match status" value="3"/>
</dbReference>
<dbReference type="GO" id="GO:0005524">
    <property type="term" value="F:ATP binding"/>
    <property type="evidence" value="ECO:0007669"/>
    <property type="project" value="UniProtKB-KW"/>
</dbReference>
<dbReference type="Gene3D" id="1.20.1270.10">
    <property type="match status" value="2"/>
</dbReference>
<comment type="similarity">
    <text evidence="1 4">Belongs to the heat shock protein 70 family.</text>
</comment>
<evidence type="ECO:0000313" key="5">
    <source>
        <dbReference type="EMBL" id="RYR60077.1"/>
    </source>
</evidence>
<evidence type="ECO:0000256" key="1">
    <source>
        <dbReference type="ARBA" id="ARBA00007381"/>
    </source>
</evidence>
<dbReference type="PROSITE" id="PS00329">
    <property type="entry name" value="HSP70_2"/>
    <property type="match status" value="1"/>
</dbReference>
<organism evidence="5 6">
    <name type="scientific">Arachis hypogaea</name>
    <name type="common">Peanut</name>
    <dbReference type="NCBI Taxonomy" id="3818"/>
    <lineage>
        <taxon>Eukaryota</taxon>
        <taxon>Viridiplantae</taxon>
        <taxon>Streptophyta</taxon>
        <taxon>Embryophyta</taxon>
        <taxon>Tracheophyta</taxon>
        <taxon>Spermatophyta</taxon>
        <taxon>Magnoliopsida</taxon>
        <taxon>eudicotyledons</taxon>
        <taxon>Gunneridae</taxon>
        <taxon>Pentapetalae</taxon>
        <taxon>rosids</taxon>
        <taxon>fabids</taxon>
        <taxon>Fabales</taxon>
        <taxon>Fabaceae</taxon>
        <taxon>Papilionoideae</taxon>
        <taxon>50 kb inversion clade</taxon>
        <taxon>dalbergioids sensu lato</taxon>
        <taxon>Dalbergieae</taxon>
        <taxon>Pterocarpus clade</taxon>
        <taxon>Arachis</taxon>
    </lineage>
</organism>
<sequence>MTRVKFEELNKDLFEKCMEIAQKCLDDAKMAKSDVHDVVLVGGSSRIPKVQSLLQGFFEGKDLCNSINPDEAVAYGAAVQAALLSEEYSIVPNLVLVDVTPLSLGIATKGDLMSVVIPKNTVIPVKMGAVFATIEDNQSTASFPVYEGERTKAKENNLLGKFKLSGLPLAPRGYPMNVSFELDFDGILKVSAEDETTGSKNGITITNEKGRLSSAEIKRMIEEAALFREEDKKFKKMVEAKNALDEYIYRMEKAMKDSDVSSKVSPSEKQRIMASLREGKRLLRSEEQHTEASVFEDFIKKLQKICQVIVINKRKATKDAGVIAGLNVIRIINEPTAAALAYGLQKRDKCSGKRNVFIFDLGGGTFDVSLVTIENEVFEVKATAGDTHLGGEDFDNRMVSHLVQEFKRKNRVDITRDPRALRRLRNECEKAKRTLSHANETTIEIDALFKGIDFRFSITRARFEELNRDLFVKCMEIAQKCLDDAKMQKREIDDVVLVGGSSRIPKVQSLLHNFFEGKDLCKSINPDEAVAYGAAIQAALLSESYSIVPNMVLVDVTPLSLGIAIRGDLMSVVIPRNTAIPVKMGSVFVTIEDYQSAAAFPVYEGERSKASENNLLGLFSLSGLPLVPRGHPINVSFELDFDGILKVCAVDETTGNKNGITITNEKGRLSSAEIKRMIEEAAVFKEEDKKFKKMIKAKNALDYYVYRMEKALKDFDVSSMISPSEKQRINAALREGKSLIQSEHQTEASVFENYLKKLQNIYHPIVINEVHGYSDEETYD</sequence>
<dbReference type="PANTHER" id="PTHR19375">
    <property type="entry name" value="HEAT SHOCK PROTEIN 70KDA"/>
    <property type="match status" value="1"/>
</dbReference>
<evidence type="ECO:0000256" key="4">
    <source>
        <dbReference type="RuleBase" id="RU003322"/>
    </source>
</evidence>
<reference evidence="5 6" key="1">
    <citation type="submission" date="2019-01" db="EMBL/GenBank/DDBJ databases">
        <title>Sequencing of cultivated peanut Arachis hypogaea provides insights into genome evolution and oil improvement.</title>
        <authorList>
            <person name="Chen X."/>
        </authorList>
    </citation>
    <scope>NUCLEOTIDE SEQUENCE [LARGE SCALE GENOMIC DNA]</scope>
    <source>
        <strain evidence="6">cv. Fuhuasheng</strain>
        <tissue evidence="5">Leaves</tissue>
    </source>
</reference>
<proteinExistence type="inferred from homology"/>
<dbReference type="Gene3D" id="2.60.34.10">
    <property type="entry name" value="Substrate Binding Domain Of DNAk, Chain A, domain 1"/>
    <property type="match status" value="2"/>
</dbReference>
<dbReference type="InterPro" id="IPR029047">
    <property type="entry name" value="HSP70_peptide-bd_sf"/>
</dbReference>
<dbReference type="Pfam" id="PF00012">
    <property type="entry name" value="HSP70"/>
    <property type="match status" value="2"/>
</dbReference>
<dbReference type="FunFam" id="2.60.34.10:FF:000012">
    <property type="entry name" value="Heat shock 70 kDa protein"/>
    <property type="match status" value="2"/>
</dbReference>
<dbReference type="SUPFAM" id="SSF100934">
    <property type="entry name" value="Heat shock protein 70kD (HSP70), C-terminal subdomain"/>
    <property type="match status" value="2"/>
</dbReference>
<keyword evidence="3 4" id="KW-0067">ATP-binding</keyword>
<comment type="caution">
    <text evidence="5">The sequence shown here is derived from an EMBL/GenBank/DDBJ whole genome shotgun (WGS) entry which is preliminary data.</text>
</comment>
<keyword evidence="6" id="KW-1185">Reference proteome</keyword>
<evidence type="ECO:0000256" key="3">
    <source>
        <dbReference type="ARBA" id="ARBA00022840"/>
    </source>
</evidence>
<evidence type="ECO:0008006" key="7">
    <source>
        <dbReference type="Google" id="ProtNLM"/>
    </source>
</evidence>
<protein>
    <recommendedName>
        <fullName evidence="7">Heat shock cognate 70 kDa protein</fullName>
    </recommendedName>
</protein>
<dbReference type="GO" id="GO:0140662">
    <property type="term" value="F:ATP-dependent protein folding chaperone"/>
    <property type="evidence" value="ECO:0007669"/>
    <property type="project" value="InterPro"/>
</dbReference>
<dbReference type="FunFam" id="3.90.640.10:FF:000002">
    <property type="entry name" value="Heat shock 70 kDa"/>
    <property type="match status" value="1"/>
</dbReference>
<evidence type="ECO:0000256" key="2">
    <source>
        <dbReference type="ARBA" id="ARBA00022741"/>
    </source>
</evidence>
<dbReference type="STRING" id="3818.A0A445DA80"/>
<keyword evidence="2 4" id="KW-0547">Nucleotide-binding</keyword>
<dbReference type="PROSITE" id="PS01036">
    <property type="entry name" value="HSP70_3"/>
    <property type="match status" value="2"/>
</dbReference>
<dbReference type="InterPro" id="IPR029048">
    <property type="entry name" value="HSP70_C_sf"/>
</dbReference>
<gene>
    <name evidence="5" type="ORF">Ahy_A04g017167</name>
</gene>
<accession>A0A445DA80</accession>
<dbReference type="InterPro" id="IPR043129">
    <property type="entry name" value="ATPase_NBD"/>
</dbReference>